<comment type="cofactor">
    <cofactor evidence="1">
        <name>FMN</name>
        <dbReference type="ChEBI" id="CHEBI:58210"/>
    </cofactor>
</comment>
<dbReference type="STRING" id="410359.Pcal_0401"/>
<name>A3MT68_PYRCJ</name>
<dbReference type="EMBL" id="CP000561">
    <property type="protein sequence ID" value="ABO07835.1"/>
    <property type="molecule type" value="Genomic_DNA"/>
</dbReference>
<dbReference type="InterPro" id="IPR012349">
    <property type="entry name" value="Split_barrel_FMN-bd"/>
</dbReference>
<dbReference type="AlphaFoldDB" id="A3MT68"/>
<dbReference type="GeneID" id="4909560"/>
<dbReference type="Pfam" id="PF01613">
    <property type="entry name" value="Flavin_Reduct"/>
    <property type="match status" value="1"/>
</dbReference>
<dbReference type="Gene3D" id="2.30.110.10">
    <property type="entry name" value="Electron Transport, Fmn-binding Protein, Chain A"/>
    <property type="match status" value="1"/>
</dbReference>
<feature type="domain" description="Flavin reductase like" evidence="4">
    <location>
        <begin position="15"/>
        <end position="157"/>
    </location>
</feature>
<dbReference type="InterPro" id="IPR052174">
    <property type="entry name" value="Flavoredoxin"/>
</dbReference>
<proteinExistence type="inferred from homology"/>
<dbReference type="KEGG" id="pcl:Pcal_0401"/>
<dbReference type="SMART" id="SM00903">
    <property type="entry name" value="Flavin_Reduct"/>
    <property type="match status" value="1"/>
</dbReference>
<dbReference type="GO" id="GO:0010181">
    <property type="term" value="F:FMN binding"/>
    <property type="evidence" value="ECO:0007669"/>
    <property type="project" value="InterPro"/>
</dbReference>
<reference evidence="5" key="1">
    <citation type="submission" date="2007-02" db="EMBL/GenBank/DDBJ databases">
        <title>Complete sequence of Pyrobaculum calidifontis JCM 11548.</title>
        <authorList>
            <consortium name="US DOE Joint Genome Institute"/>
            <person name="Copeland A."/>
            <person name="Lucas S."/>
            <person name="Lapidus A."/>
            <person name="Barry K."/>
            <person name="Glavina del Rio T."/>
            <person name="Dalin E."/>
            <person name="Tice H."/>
            <person name="Pitluck S."/>
            <person name="Chain P."/>
            <person name="Malfatti S."/>
            <person name="Shin M."/>
            <person name="Vergez L."/>
            <person name="Schmutz J."/>
            <person name="Larimer F."/>
            <person name="Land M."/>
            <person name="Hauser L."/>
            <person name="Kyrpides N."/>
            <person name="Mikhailova N."/>
            <person name="Cozen A.E."/>
            <person name="Fitz-Gibbon S.T."/>
            <person name="House C.H."/>
            <person name="Saltikov C."/>
            <person name="Lowe T.M."/>
            <person name="Richardson P."/>
        </authorList>
    </citation>
    <scope>NUCLEOTIDE SEQUENCE [LARGE SCALE GENOMIC DNA]</scope>
    <source>
        <strain evidence="5">JCM 11548</strain>
    </source>
</reference>
<dbReference type="HOGENOM" id="CLU_059021_5_3_2"/>
<keyword evidence="6" id="KW-1185">Reference proteome</keyword>
<keyword evidence="2" id="KW-0285">Flavoprotein</keyword>
<accession>A3MT68</accession>
<dbReference type="Proteomes" id="UP000001431">
    <property type="component" value="Chromosome"/>
</dbReference>
<protein>
    <submittedName>
        <fullName evidence="5">Flavin reductase domain protein, FMN-binding protein</fullName>
    </submittedName>
</protein>
<dbReference type="eggNOG" id="arCOG02017">
    <property type="taxonomic scope" value="Archaea"/>
</dbReference>
<evidence type="ECO:0000259" key="4">
    <source>
        <dbReference type="SMART" id="SM00903"/>
    </source>
</evidence>
<dbReference type="PANTHER" id="PTHR43567">
    <property type="entry name" value="FLAVOREDOXIN-RELATED-RELATED"/>
    <property type="match status" value="1"/>
</dbReference>
<dbReference type="PANTHER" id="PTHR43567:SF1">
    <property type="entry name" value="FLAVOREDOXIN"/>
    <property type="match status" value="1"/>
</dbReference>
<dbReference type="RefSeq" id="WP_011849092.1">
    <property type="nucleotide sequence ID" value="NC_009073.1"/>
</dbReference>
<evidence type="ECO:0000313" key="5">
    <source>
        <dbReference type="EMBL" id="ABO07835.1"/>
    </source>
</evidence>
<evidence type="ECO:0000256" key="2">
    <source>
        <dbReference type="ARBA" id="ARBA00022630"/>
    </source>
</evidence>
<dbReference type="SUPFAM" id="SSF50475">
    <property type="entry name" value="FMN-binding split barrel"/>
    <property type="match status" value="1"/>
</dbReference>
<evidence type="ECO:0000313" key="6">
    <source>
        <dbReference type="Proteomes" id="UP000001431"/>
    </source>
</evidence>
<evidence type="ECO:0000256" key="3">
    <source>
        <dbReference type="ARBA" id="ARBA00038054"/>
    </source>
</evidence>
<sequence>MESGSLVKYEGKFYRLLHPRPTLVIVSKCPGGRVNLMPASWNTPVSEDPPTVAVAVDKSAYTHECLQYHKRATLNVLPIDAADLIYRLGSVSGREMDKSAAVKLEPSQYVDVPRVAGALAVYEAEVYKEVEVGEVVLYIFRVVATWAAAGVADQWGFDFKKVNIPLHGAGRAFYKVDPRPVFAKKP</sequence>
<dbReference type="OrthoDB" id="8522at2157"/>
<evidence type="ECO:0000256" key="1">
    <source>
        <dbReference type="ARBA" id="ARBA00001917"/>
    </source>
</evidence>
<comment type="similarity">
    <text evidence="3">Belongs to the flavoredoxin family.</text>
</comment>
<gene>
    <name evidence="5" type="ordered locus">Pcal_0401</name>
</gene>
<organism evidence="5 6">
    <name type="scientific">Pyrobaculum calidifontis (strain DSM 21063 / JCM 11548 / VA1)</name>
    <dbReference type="NCBI Taxonomy" id="410359"/>
    <lineage>
        <taxon>Archaea</taxon>
        <taxon>Thermoproteota</taxon>
        <taxon>Thermoprotei</taxon>
        <taxon>Thermoproteales</taxon>
        <taxon>Thermoproteaceae</taxon>
        <taxon>Pyrobaculum</taxon>
    </lineage>
</organism>
<dbReference type="InterPro" id="IPR002563">
    <property type="entry name" value="Flavin_Rdtase-like_dom"/>
</dbReference>